<dbReference type="RefSeq" id="WP_162229517.1">
    <property type="nucleotide sequence ID" value="NZ_WMHZ01000009.1"/>
</dbReference>
<dbReference type="SUPFAM" id="SSF55729">
    <property type="entry name" value="Acyl-CoA N-acyltransferases (Nat)"/>
    <property type="match status" value="1"/>
</dbReference>
<dbReference type="Proteomes" id="UP000471026">
    <property type="component" value="Unassembled WGS sequence"/>
</dbReference>
<evidence type="ECO:0000313" key="2">
    <source>
        <dbReference type="EMBL" id="NDO78148.1"/>
    </source>
</evidence>
<dbReference type="InterPro" id="IPR000182">
    <property type="entry name" value="GNAT_dom"/>
</dbReference>
<proteinExistence type="predicted"/>
<dbReference type="InterPro" id="IPR016181">
    <property type="entry name" value="Acyl_CoA_acyltransferase"/>
</dbReference>
<keyword evidence="2" id="KW-0808">Transferase</keyword>
<dbReference type="PROSITE" id="PS51186">
    <property type="entry name" value="GNAT"/>
    <property type="match status" value="1"/>
</dbReference>
<evidence type="ECO:0000313" key="3">
    <source>
        <dbReference type="Proteomes" id="UP000471026"/>
    </source>
</evidence>
<dbReference type="Pfam" id="PF00583">
    <property type="entry name" value="Acetyltransf_1"/>
    <property type="match status" value="1"/>
</dbReference>
<accession>A0A6N9R0E1</accession>
<gene>
    <name evidence="2" type="ORF">GKZ75_07900</name>
</gene>
<dbReference type="Gene3D" id="3.40.630.30">
    <property type="match status" value="1"/>
</dbReference>
<dbReference type="GO" id="GO:0016747">
    <property type="term" value="F:acyltransferase activity, transferring groups other than amino-acyl groups"/>
    <property type="evidence" value="ECO:0007669"/>
    <property type="project" value="InterPro"/>
</dbReference>
<dbReference type="EMBL" id="WMHZ01000009">
    <property type="protein sequence ID" value="NDO78148.1"/>
    <property type="molecule type" value="Genomic_DNA"/>
</dbReference>
<name>A0A6N9R0E1_9MICC</name>
<feature type="domain" description="N-acetyltransferase" evidence="1">
    <location>
        <begin position="154"/>
        <end position="299"/>
    </location>
</feature>
<reference evidence="2 3" key="1">
    <citation type="submission" date="2019-11" db="EMBL/GenBank/DDBJ databases">
        <title>Draft genome sequence of Kocuria indica DP-K7, a methyl red degrading Actinobacterium.</title>
        <authorList>
            <person name="Kumaran S."/>
            <person name="Tischler D."/>
            <person name="Ngo A.C.R."/>
            <person name="Schultes F."/>
        </authorList>
    </citation>
    <scope>NUCLEOTIDE SEQUENCE [LARGE SCALE GENOMIC DNA]</scope>
    <source>
        <strain evidence="2 3">DP-K7</strain>
    </source>
</reference>
<sequence>MDVTYSVPAPELLTAVVEQLARWQVDPWAGHLHPGDLGWHSSVGPEQMARDLRVWELDGEAVALGMLDGPEVLRIAVSPELNQDQALAQRIADNLNENAVDFFTGQEAIVEARGASALRQALRSSGWIDDAAWTPMTLALSTPLDLARLEAAPLNIVEVGPEAAADWTSVHWSSFKGTPFTKDARSWFVDRWTHIMTGPFAARAQSLMAYDGSGQPVAVTTVWTAGEGRPGLVEPMGVHRDHHGRGYATAITLAGARTLQRRGASSAAVVAENSNLAALATYRSAGFLTQEQVTDLKRA</sequence>
<organism evidence="2 3">
    <name type="scientific">Kocuria marina subsp. indica</name>
    <dbReference type="NCBI Taxonomy" id="1049583"/>
    <lineage>
        <taxon>Bacteria</taxon>
        <taxon>Bacillati</taxon>
        <taxon>Actinomycetota</taxon>
        <taxon>Actinomycetes</taxon>
        <taxon>Micrococcales</taxon>
        <taxon>Micrococcaceae</taxon>
        <taxon>Kocuria</taxon>
    </lineage>
</organism>
<comment type="caution">
    <text evidence="2">The sequence shown here is derived from an EMBL/GenBank/DDBJ whole genome shotgun (WGS) entry which is preliminary data.</text>
</comment>
<dbReference type="AlphaFoldDB" id="A0A6N9R0E1"/>
<protein>
    <submittedName>
        <fullName evidence="2">GNAT family N-acetyltransferase</fullName>
    </submittedName>
</protein>
<evidence type="ECO:0000259" key="1">
    <source>
        <dbReference type="PROSITE" id="PS51186"/>
    </source>
</evidence>